<protein>
    <recommendedName>
        <fullName evidence="3">Aminoglycoside phosphotransferase domain-containing protein</fullName>
    </recommendedName>
</protein>
<keyword evidence="2" id="KW-1185">Reference proteome</keyword>
<proteinExistence type="predicted"/>
<sequence>MTSIGAGPWGSLEKFCRECLKVAFAKAVAKPYLQGWKDDGVRKLPENLLYDPTTCRITALLDYDFASILHPAYEFFLSFGSSGGQLLGWPGDKETEVLRTSKLTGVFPSPLPTQVVPQNGTGMY</sequence>
<dbReference type="EMBL" id="PQXI01000113">
    <property type="protein sequence ID" value="TGO24069.1"/>
    <property type="molecule type" value="Genomic_DNA"/>
</dbReference>
<dbReference type="AlphaFoldDB" id="A0A4Z1FM34"/>
<comment type="caution">
    <text evidence="1">The sequence shown here is derived from an EMBL/GenBank/DDBJ whole genome shotgun (WGS) entry which is preliminary data.</text>
</comment>
<gene>
    <name evidence="1" type="ORF">BPAE_0113g00260</name>
</gene>
<name>A0A4Z1FM34_9HELO</name>
<organism evidence="1 2">
    <name type="scientific">Botrytis paeoniae</name>
    <dbReference type="NCBI Taxonomy" id="278948"/>
    <lineage>
        <taxon>Eukaryota</taxon>
        <taxon>Fungi</taxon>
        <taxon>Dikarya</taxon>
        <taxon>Ascomycota</taxon>
        <taxon>Pezizomycotina</taxon>
        <taxon>Leotiomycetes</taxon>
        <taxon>Helotiales</taxon>
        <taxon>Sclerotiniaceae</taxon>
        <taxon>Botrytis</taxon>
    </lineage>
</organism>
<evidence type="ECO:0000313" key="1">
    <source>
        <dbReference type="EMBL" id="TGO24069.1"/>
    </source>
</evidence>
<reference evidence="1 2" key="1">
    <citation type="submission" date="2017-12" db="EMBL/GenBank/DDBJ databases">
        <title>Comparative genomics of Botrytis spp.</title>
        <authorList>
            <person name="Valero-Jimenez C.A."/>
            <person name="Tapia P."/>
            <person name="Veloso J."/>
            <person name="Silva-Moreno E."/>
            <person name="Staats M."/>
            <person name="Valdes J.H."/>
            <person name="Van Kan J.A.L."/>
        </authorList>
    </citation>
    <scope>NUCLEOTIDE SEQUENCE [LARGE SCALE GENOMIC DNA]</scope>
    <source>
        <strain evidence="1 2">Bp0003</strain>
    </source>
</reference>
<accession>A0A4Z1FM34</accession>
<evidence type="ECO:0000313" key="2">
    <source>
        <dbReference type="Proteomes" id="UP000297910"/>
    </source>
</evidence>
<dbReference type="Proteomes" id="UP000297910">
    <property type="component" value="Unassembled WGS sequence"/>
</dbReference>
<evidence type="ECO:0008006" key="3">
    <source>
        <dbReference type="Google" id="ProtNLM"/>
    </source>
</evidence>